<sequence length="527" mass="54878">MTDHALTPPAPAPVPGRPAGIAALITALVTGAAAATAVLTTPPGAQQPVAWIAVGAAVLLCLLVPLAVRGALSARVQRARADAAEQHAAEQARRAVADAEQRAQAQVAAVRTEHETLVNETLPALVQRLRDGRSAQTVLAETDPSAHAGHQDLVELVVAELGHSERGRTAALAACANAAGRVQALATGMLAELRDMQRRHGDSEKVLGDLFELDHRTSRIGRVADGLAVLTGARSGRPWPTPIPMESILRGAVGRIDAYRRIKLHSNADVAVVSHAAEGVMRALAELMDNAARFSPPKESAYVYTEEGHRGLVVTIEDGGLGMKEPVLERAVQAVGPDPLDLTTLAGTRLGLAVVGCLARKHGLTVSFRPSSRGGTGVVVLIPRDLLTDPPRDEPVEDPPSPVESGIRDSGTPATPARSAESWTSGTLPTPETASPTATADPAVPEQPGAGRHSAEQPATGDSATGGLPRRRRGRTLEQAHPHEPGSSPGPDRPNRTRPDPGRMGSFRNSVTRRDIAASDVDDGSGA</sequence>
<dbReference type="EMBL" id="JADEYC010000043">
    <property type="protein sequence ID" value="MBE9376480.1"/>
    <property type="molecule type" value="Genomic_DNA"/>
</dbReference>
<organism evidence="9 10">
    <name type="scientific">Saccharopolyspora montiporae</name>
    <dbReference type="NCBI Taxonomy" id="2781240"/>
    <lineage>
        <taxon>Bacteria</taxon>
        <taxon>Bacillati</taxon>
        <taxon>Actinomycetota</taxon>
        <taxon>Actinomycetes</taxon>
        <taxon>Pseudonocardiales</taxon>
        <taxon>Pseudonocardiaceae</taxon>
        <taxon>Saccharopolyspora</taxon>
    </lineage>
</organism>
<dbReference type="GO" id="GO:0005524">
    <property type="term" value="F:ATP binding"/>
    <property type="evidence" value="ECO:0007669"/>
    <property type="project" value="UniProtKB-KW"/>
</dbReference>
<evidence type="ECO:0000256" key="6">
    <source>
        <dbReference type="SAM" id="MobiDB-lite"/>
    </source>
</evidence>
<gene>
    <name evidence="9" type="ORF">IQ251_18680</name>
</gene>
<dbReference type="PANTHER" id="PTHR45436:SF5">
    <property type="entry name" value="SENSOR HISTIDINE KINASE TRCS"/>
    <property type="match status" value="1"/>
</dbReference>
<dbReference type="GO" id="GO:0004673">
    <property type="term" value="F:protein histidine kinase activity"/>
    <property type="evidence" value="ECO:0007669"/>
    <property type="project" value="UniProtKB-EC"/>
</dbReference>
<feature type="transmembrane region" description="Helical" evidence="7">
    <location>
        <begin position="48"/>
        <end position="68"/>
    </location>
</feature>
<keyword evidence="9" id="KW-0067">ATP-binding</keyword>
<dbReference type="Proteomes" id="UP000598360">
    <property type="component" value="Unassembled WGS sequence"/>
</dbReference>
<dbReference type="InterPro" id="IPR003594">
    <property type="entry name" value="HATPase_dom"/>
</dbReference>
<evidence type="ECO:0000256" key="4">
    <source>
        <dbReference type="ARBA" id="ARBA00022679"/>
    </source>
</evidence>
<evidence type="ECO:0000313" key="9">
    <source>
        <dbReference type="EMBL" id="MBE9376480.1"/>
    </source>
</evidence>
<evidence type="ECO:0000256" key="2">
    <source>
        <dbReference type="ARBA" id="ARBA00012438"/>
    </source>
</evidence>
<keyword evidence="7" id="KW-1133">Transmembrane helix</keyword>
<keyword evidence="3" id="KW-0597">Phosphoprotein</keyword>
<keyword evidence="7" id="KW-0472">Membrane</keyword>
<accession>A0A929BDQ4</accession>
<dbReference type="AlphaFoldDB" id="A0A929BDQ4"/>
<dbReference type="GO" id="GO:0005886">
    <property type="term" value="C:plasma membrane"/>
    <property type="evidence" value="ECO:0007669"/>
    <property type="project" value="TreeGrafter"/>
</dbReference>
<comment type="catalytic activity">
    <reaction evidence="1">
        <text>ATP + protein L-histidine = ADP + protein N-phospho-L-histidine.</text>
        <dbReference type="EC" id="2.7.13.3"/>
    </reaction>
</comment>
<feature type="compositionally biased region" description="Low complexity" evidence="6">
    <location>
        <begin position="427"/>
        <end position="444"/>
    </location>
</feature>
<evidence type="ECO:0000256" key="3">
    <source>
        <dbReference type="ARBA" id="ARBA00022553"/>
    </source>
</evidence>
<comment type="caution">
    <text evidence="9">The sequence shown here is derived from an EMBL/GenBank/DDBJ whole genome shotgun (WGS) entry which is preliminary data.</text>
</comment>
<dbReference type="RefSeq" id="WP_193930191.1">
    <property type="nucleotide sequence ID" value="NZ_JADEYC010000043.1"/>
</dbReference>
<keyword evidence="5" id="KW-0418">Kinase</keyword>
<dbReference type="Pfam" id="PF02518">
    <property type="entry name" value="HATPase_c"/>
    <property type="match status" value="1"/>
</dbReference>
<proteinExistence type="predicted"/>
<dbReference type="Gene3D" id="3.30.565.10">
    <property type="entry name" value="Histidine kinase-like ATPase, C-terminal domain"/>
    <property type="match status" value="1"/>
</dbReference>
<keyword evidence="4" id="KW-0808">Transferase</keyword>
<dbReference type="SUPFAM" id="SSF55874">
    <property type="entry name" value="ATPase domain of HSP90 chaperone/DNA topoisomerase II/histidine kinase"/>
    <property type="match status" value="1"/>
</dbReference>
<evidence type="ECO:0000313" key="10">
    <source>
        <dbReference type="Proteomes" id="UP000598360"/>
    </source>
</evidence>
<evidence type="ECO:0000256" key="5">
    <source>
        <dbReference type="ARBA" id="ARBA00022777"/>
    </source>
</evidence>
<dbReference type="InterPro" id="IPR050428">
    <property type="entry name" value="TCS_sensor_his_kinase"/>
</dbReference>
<feature type="transmembrane region" description="Helical" evidence="7">
    <location>
        <begin position="20"/>
        <end position="41"/>
    </location>
</feature>
<feature type="domain" description="Histidine kinase/HSP90-like ATPase" evidence="8">
    <location>
        <begin position="275"/>
        <end position="386"/>
    </location>
</feature>
<reference evidence="9" key="1">
    <citation type="submission" date="2020-10" db="EMBL/GenBank/DDBJ databases">
        <title>Diversity and distribution of actinomycetes associated with coral in the coast of Hainan.</title>
        <authorList>
            <person name="Li F."/>
        </authorList>
    </citation>
    <scope>NUCLEOTIDE SEQUENCE</scope>
    <source>
        <strain evidence="9">HNM0983</strain>
    </source>
</reference>
<evidence type="ECO:0000256" key="7">
    <source>
        <dbReference type="SAM" id="Phobius"/>
    </source>
</evidence>
<dbReference type="PANTHER" id="PTHR45436">
    <property type="entry name" value="SENSOR HISTIDINE KINASE YKOH"/>
    <property type="match status" value="1"/>
</dbReference>
<dbReference type="GO" id="GO:0000160">
    <property type="term" value="P:phosphorelay signal transduction system"/>
    <property type="evidence" value="ECO:0007669"/>
    <property type="project" value="TreeGrafter"/>
</dbReference>
<keyword evidence="9" id="KW-0547">Nucleotide-binding</keyword>
<keyword evidence="7" id="KW-0812">Transmembrane</keyword>
<evidence type="ECO:0000259" key="8">
    <source>
        <dbReference type="SMART" id="SM00387"/>
    </source>
</evidence>
<keyword evidence="10" id="KW-1185">Reference proteome</keyword>
<evidence type="ECO:0000256" key="1">
    <source>
        <dbReference type="ARBA" id="ARBA00000085"/>
    </source>
</evidence>
<name>A0A929BDQ4_9PSEU</name>
<dbReference type="EC" id="2.7.13.3" evidence="2"/>
<dbReference type="InterPro" id="IPR036890">
    <property type="entry name" value="HATPase_C_sf"/>
</dbReference>
<dbReference type="SMART" id="SM00387">
    <property type="entry name" value="HATPase_c"/>
    <property type="match status" value="1"/>
</dbReference>
<feature type="compositionally biased region" description="Basic and acidic residues" evidence="6">
    <location>
        <begin position="475"/>
        <end position="484"/>
    </location>
</feature>
<protein>
    <recommendedName>
        <fullName evidence="2">histidine kinase</fullName>
        <ecNumber evidence="2">2.7.13.3</ecNumber>
    </recommendedName>
</protein>
<feature type="region of interest" description="Disordered" evidence="6">
    <location>
        <begin position="386"/>
        <end position="527"/>
    </location>
</feature>